<evidence type="ECO:0000256" key="2">
    <source>
        <dbReference type="ARBA" id="ARBA00022692"/>
    </source>
</evidence>
<feature type="disulfide bond" evidence="10">
    <location>
        <begin position="151"/>
        <end position="181"/>
    </location>
</feature>
<keyword evidence="4 14" id="KW-0732">Signal</keyword>
<dbReference type="Proteomes" id="UP001501920">
    <property type="component" value="Chromosome 7"/>
</dbReference>
<dbReference type="Gene3D" id="1.20.120.770">
    <property type="entry name" value="Amyloid precursor protein, E2 domain"/>
    <property type="match status" value="1"/>
</dbReference>
<feature type="region of interest" description="Disordered" evidence="12">
    <location>
        <begin position="197"/>
        <end position="317"/>
    </location>
</feature>
<evidence type="ECO:0000313" key="18">
    <source>
        <dbReference type="Proteomes" id="UP001501920"/>
    </source>
</evidence>
<evidence type="ECO:0000256" key="3">
    <source>
        <dbReference type="ARBA" id="ARBA00022723"/>
    </source>
</evidence>
<gene>
    <name evidence="17" type="primary">APLP2</name>
</gene>
<feature type="chain" id="PRO_5043938228" description="Amyloid beta (A4) precursor-like protein 2" evidence="14">
    <location>
        <begin position="21"/>
        <end position="720"/>
    </location>
</feature>
<feature type="signal peptide" evidence="14">
    <location>
        <begin position="1"/>
        <end position="20"/>
    </location>
</feature>
<dbReference type="GO" id="GO:0012505">
    <property type="term" value="C:endomembrane system"/>
    <property type="evidence" value="ECO:0007669"/>
    <property type="project" value="UniProtKB-ARBA"/>
</dbReference>
<keyword evidence="11" id="KW-0175">Coiled coil</keyword>
<comment type="subcellular location">
    <subcellularLocation>
        <location evidence="1">Membrane</location>
        <topology evidence="1">Single-pass type I membrane protein</topology>
    </subcellularLocation>
</comment>
<dbReference type="GO" id="GO:0008201">
    <property type="term" value="F:heparin binding"/>
    <property type="evidence" value="ECO:0007669"/>
    <property type="project" value="UniProtKB-UniRule"/>
</dbReference>
<accession>A0A3B4DWU9</accession>
<reference evidence="17" key="2">
    <citation type="submission" date="2025-08" db="UniProtKB">
        <authorList>
            <consortium name="Ensembl"/>
        </authorList>
    </citation>
    <scope>IDENTIFICATION</scope>
</reference>
<keyword evidence="18" id="KW-1185">Reference proteome</keyword>
<dbReference type="Gene3D" id="6.10.250.1670">
    <property type="match status" value="1"/>
</dbReference>
<dbReference type="PRINTS" id="PR00203">
    <property type="entry name" value="AMYLOIDA4"/>
</dbReference>
<evidence type="ECO:0000256" key="11">
    <source>
        <dbReference type="SAM" id="Coils"/>
    </source>
</evidence>
<proteinExistence type="inferred from homology"/>
<sequence>MGSAPAVSVLILGIVMPSLAGYIEALAANAGTGFAVAEPQVAMFCGKLNMHVNIQTGRWEPDPSGTNTCTETKEGVLRYCQEMYPELQITNVVEANQPIKIENWCKKEKKQCKGHAHTVVPYKCLVGEFVSDVLLVPEKCKFFHKERMDMCVSHQQWHGVAKEACSKGSMVLHSYGMLLPCGIDKFHGTEYVCCPSTRPEELAPPASPSQEEDEEEDEEVELDEDEEDEAVEESDPAVDEQPTQKEDTAEETDYEGEEEDDGEEYHYMYEDEEEDRDSEEKRGKKDKAAVVENQDTDKSLQEVKAAPPTPQPTDDVDVYFETPADDKEHSRFQKAKEQLEIRHRNRMERVRKEWEEAERQAKNLPKAERQTLIQHFQAMVESLEEEAASEKQQLVETHLARVEAMLNDRRRFALENYLAALQADPPKPHRILQALKRYVRAENKDRQHTIRHYQHVLSVDPEKATQMKSQVMTHLRVIEERMNQSLSLLYKVPYVADEIQGEIDNLLQEQKADMDQFMSSISESQPDVTVSSEESREVPAFEGSLFHPFKVNTLGSRPEPEGDLSEPPRAFKKGSGMNSLDGLIGAEERVINSKNKINDNAVIDETMDVKEVIYSAEKVSVLNGVDPLFSRGGDQETFRPLGEEFSFGSSALIGLLVIAVAIATVIVISLVLLRKRQYGTISHGIVEVDPMLSPEERHLSKMQNHGYENPTYKYLEQMQI</sequence>
<dbReference type="PANTHER" id="PTHR23103">
    <property type="entry name" value="ALZHEIMER'S DISEASE BETA-AMYLOID RELATED"/>
    <property type="match status" value="1"/>
</dbReference>
<dbReference type="PROSITE" id="PS00320">
    <property type="entry name" value="APP_INTRA"/>
    <property type="match status" value="1"/>
</dbReference>
<dbReference type="InterPro" id="IPR024329">
    <property type="entry name" value="Amyloid_glyco_E2_domain"/>
</dbReference>
<feature type="compositionally biased region" description="Acidic residues" evidence="12">
    <location>
        <begin position="210"/>
        <end position="238"/>
    </location>
</feature>
<evidence type="ECO:0008006" key="19">
    <source>
        <dbReference type="Google" id="ProtNLM"/>
    </source>
</evidence>
<feature type="disulfide bond" evidence="10">
    <location>
        <begin position="140"/>
        <end position="194"/>
    </location>
</feature>
<dbReference type="InterPro" id="IPR036176">
    <property type="entry name" value="E2_sf"/>
</dbReference>
<evidence type="ECO:0000313" key="17">
    <source>
        <dbReference type="Ensembl" id="ENSPNAP00000027531.2"/>
    </source>
</evidence>
<feature type="disulfide bond" evidence="10">
    <location>
        <begin position="80"/>
        <end position="124"/>
    </location>
</feature>
<evidence type="ECO:0000256" key="4">
    <source>
        <dbReference type="ARBA" id="ARBA00022729"/>
    </source>
</evidence>
<dbReference type="Pfam" id="PF12925">
    <property type="entry name" value="APP_E2"/>
    <property type="match status" value="1"/>
</dbReference>
<evidence type="ECO:0000256" key="5">
    <source>
        <dbReference type="ARBA" id="ARBA00022989"/>
    </source>
</evidence>
<dbReference type="Pfam" id="PF02177">
    <property type="entry name" value="APP_N"/>
    <property type="match status" value="1"/>
</dbReference>
<name>A0A3B4DWU9_PYGNA</name>
<reference evidence="17 18" key="1">
    <citation type="submission" date="2020-10" db="EMBL/GenBank/DDBJ databases">
        <title>Pygocentrus nattereri (red-bellied piranha) genome, fPygNat1, primary haplotype.</title>
        <authorList>
            <person name="Myers G."/>
            <person name="Meyer A."/>
            <person name="Karagic N."/>
            <person name="Pippel M."/>
            <person name="Winkler S."/>
            <person name="Tracey A."/>
            <person name="Wood J."/>
            <person name="Formenti G."/>
            <person name="Howe K."/>
            <person name="Fedrigo O."/>
            <person name="Jarvis E.D."/>
        </authorList>
    </citation>
    <scope>NUCLEOTIDE SEQUENCE [LARGE SCALE GENOMIC DNA]</scope>
</reference>
<evidence type="ECO:0000259" key="15">
    <source>
        <dbReference type="PROSITE" id="PS51869"/>
    </source>
</evidence>
<dbReference type="InterPro" id="IPR036669">
    <property type="entry name" value="Amyloid_Cu-bd_sf"/>
</dbReference>
<evidence type="ECO:0000256" key="1">
    <source>
        <dbReference type="ARBA" id="ARBA00004479"/>
    </source>
</evidence>
<dbReference type="PROSITE" id="PS51869">
    <property type="entry name" value="APP_E1"/>
    <property type="match status" value="1"/>
</dbReference>
<evidence type="ECO:0000256" key="8">
    <source>
        <dbReference type="ARBA" id="ARBA00023157"/>
    </source>
</evidence>
<feature type="transmembrane region" description="Helical" evidence="13">
    <location>
        <begin position="651"/>
        <end position="673"/>
    </location>
</feature>
<feature type="region of interest" description="GFLD subdomain" evidence="10">
    <location>
        <begin position="35"/>
        <end position="130"/>
    </location>
</feature>
<dbReference type="Gene3D" id="3.90.570.10">
    <property type="entry name" value="Amyloidogenic glycoprotein, heparin-binding domain"/>
    <property type="match status" value="1"/>
</dbReference>
<dbReference type="GeneID" id="108442495"/>
<dbReference type="CDD" id="cd21709">
    <property type="entry name" value="JMTM_APLP2"/>
    <property type="match status" value="1"/>
</dbReference>
<feature type="region of interest" description="Disordered" evidence="12">
    <location>
        <begin position="552"/>
        <end position="572"/>
    </location>
</feature>
<evidence type="ECO:0000256" key="7">
    <source>
        <dbReference type="ARBA" id="ARBA00023136"/>
    </source>
</evidence>
<evidence type="ECO:0000256" key="10">
    <source>
        <dbReference type="PROSITE-ProRule" id="PRU01217"/>
    </source>
</evidence>
<evidence type="ECO:0000256" key="6">
    <source>
        <dbReference type="ARBA" id="ARBA00023008"/>
    </source>
</evidence>
<dbReference type="InterPro" id="IPR011178">
    <property type="entry name" value="Amyloid_glyco_Cu-bd"/>
</dbReference>
<dbReference type="CTD" id="334"/>
<dbReference type="FunFam" id="1.20.120.770:FF:000001">
    <property type="entry name" value="Amyloid beta A4 protein-like isoform 1"/>
    <property type="match status" value="1"/>
</dbReference>
<dbReference type="AlphaFoldDB" id="A0A3B4DWU9"/>
<keyword evidence="9" id="KW-0325">Glycoprotein</keyword>
<dbReference type="SUPFAM" id="SSF89811">
    <property type="entry name" value="Amyloid beta a4 protein copper binding domain (domain 2)"/>
    <property type="match status" value="1"/>
</dbReference>
<evidence type="ECO:0000256" key="14">
    <source>
        <dbReference type="SAM" id="SignalP"/>
    </source>
</evidence>
<keyword evidence="2 13" id="KW-0812">Transmembrane</keyword>
<dbReference type="Gene3D" id="3.30.1490.140">
    <property type="entry name" value="Amyloidogenic glycoprotein, copper-binding domain"/>
    <property type="match status" value="1"/>
</dbReference>
<reference evidence="17" key="3">
    <citation type="submission" date="2025-09" db="UniProtKB">
        <authorList>
            <consortium name="Ensembl"/>
        </authorList>
    </citation>
    <scope>IDENTIFICATION</scope>
</reference>
<feature type="disulfide bond" evidence="10">
    <location>
        <begin position="105"/>
        <end position="112"/>
    </location>
</feature>
<evidence type="ECO:0000256" key="12">
    <source>
        <dbReference type="SAM" id="MobiDB-lite"/>
    </source>
</evidence>
<dbReference type="GO" id="GO:0007417">
    <property type="term" value="P:central nervous system development"/>
    <property type="evidence" value="ECO:0007669"/>
    <property type="project" value="TreeGrafter"/>
</dbReference>
<dbReference type="PROSITE" id="PS00319">
    <property type="entry name" value="APP_CUBD"/>
    <property type="match status" value="1"/>
</dbReference>
<dbReference type="InterPro" id="IPR008155">
    <property type="entry name" value="Amyloid_glyco"/>
</dbReference>
<dbReference type="InterPro" id="IPR008154">
    <property type="entry name" value="Amyloid_glyco_extra"/>
</dbReference>
<dbReference type="InterPro" id="IPR019745">
    <property type="entry name" value="Amyloid_glyco_intracell_CS"/>
</dbReference>
<keyword evidence="5 13" id="KW-1133">Transmembrane helix</keyword>
<protein>
    <recommendedName>
        <fullName evidence="19">Amyloid beta (A4) precursor-like protein 2</fullName>
    </recommendedName>
</protein>
<dbReference type="Ensembl" id="ENSPNAT00000002540.2">
    <property type="protein sequence ID" value="ENSPNAP00000027531.2"/>
    <property type="gene ID" value="ENSPNAG00000013059.2"/>
</dbReference>
<comment type="similarity">
    <text evidence="10">Belongs to the APP family.</text>
</comment>
<dbReference type="FunFam" id="3.90.570.10:FF:000001">
    <property type="entry name" value="Amyloid beta A4 protein"/>
    <property type="match status" value="1"/>
</dbReference>
<feature type="region of interest" description="CuBD subdomain" evidence="10">
    <location>
        <begin position="138"/>
        <end position="196"/>
    </location>
</feature>
<keyword evidence="8 10" id="KW-1015">Disulfide bond</keyword>
<dbReference type="SMART" id="SM00006">
    <property type="entry name" value="A4_EXTRA"/>
    <property type="match status" value="1"/>
</dbReference>
<feature type="compositionally biased region" description="Basic and acidic residues" evidence="12">
    <location>
        <begin position="278"/>
        <end position="301"/>
    </location>
</feature>
<keyword evidence="3" id="KW-0479">Metal-binding</keyword>
<dbReference type="PROSITE" id="PS51870">
    <property type="entry name" value="APP_E2"/>
    <property type="match status" value="1"/>
</dbReference>
<dbReference type="SUPFAM" id="SSF56491">
    <property type="entry name" value="A heparin-binding domain"/>
    <property type="match status" value="1"/>
</dbReference>
<dbReference type="InterPro" id="IPR015849">
    <property type="entry name" value="Amyloid_glyco_heparin-bd"/>
</dbReference>
<dbReference type="GeneTree" id="ENSGT00530000063252"/>
<dbReference type="Gene3D" id="2.30.29.30">
    <property type="entry name" value="Pleckstrin-homology domain (PH domain)/Phosphotyrosine-binding domain (PTB)"/>
    <property type="match status" value="1"/>
</dbReference>
<dbReference type="PANTHER" id="PTHR23103:SF14">
    <property type="entry name" value="AMYLOID BETA PRECURSOR LIKE PROTEIN 2"/>
    <property type="match status" value="1"/>
</dbReference>
<dbReference type="Pfam" id="PF12924">
    <property type="entry name" value="APP_Cu_bd"/>
    <property type="match status" value="1"/>
</dbReference>
<comment type="caution">
    <text evidence="10">Lacks conserved residue(s) required for the propagation of feature annotation.</text>
</comment>
<feature type="coiled-coil region" evidence="11">
    <location>
        <begin position="340"/>
        <end position="400"/>
    </location>
</feature>
<feature type="domain" description="E2" evidence="16">
    <location>
        <begin position="315"/>
        <end position="506"/>
    </location>
</feature>
<dbReference type="GO" id="GO:0007409">
    <property type="term" value="P:axonogenesis"/>
    <property type="evidence" value="ECO:0007669"/>
    <property type="project" value="TreeGrafter"/>
</dbReference>
<dbReference type="Pfam" id="PF10515">
    <property type="entry name" value="APP_amyloid"/>
    <property type="match status" value="1"/>
</dbReference>
<organism evidence="17 18">
    <name type="scientific">Pygocentrus nattereri</name>
    <name type="common">Red-bellied piranha</name>
    <dbReference type="NCBI Taxonomy" id="42514"/>
    <lineage>
        <taxon>Eukaryota</taxon>
        <taxon>Metazoa</taxon>
        <taxon>Chordata</taxon>
        <taxon>Craniata</taxon>
        <taxon>Vertebrata</taxon>
        <taxon>Euteleostomi</taxon>
        <taxon>Actinopterygii</taxon>
        <taxon>Neopterygii</taxon>
        <taxon>Teleostei</taxon>
        <taxon>Ostariophysi</taxon>
        <taxon>Characiformes</taxon>
        <taxon>Characoidei</taxon>
        <taxon>Pygocentrus</taxon>
    </lineage>
</organism>
<dbReference type="InterPro" id="IPR036454">
    <property type="entry name" value="Amyloid_glyco_heparin-bd_sf"/>
</dbReference>
<keyword evidence="6" id="KW-0186">Copper</keyword>
<dbReference type="InterPro" id="IPR019744">
    <property type="entry name" value="APP_CUBD_CS"/>
</dbReference>
<dbReference type="InterPro" id="IPR019543">
    <property type="entry name" value="APP_amyloid_C"/>
</dbReference>
<dbReference type="InterPro" id="IPR011993">
    <property type="entry name" value="PH-like_dom_sf"/>
</dbReference>
<keyword evidence="7 13" id="KW-0472">Membrane</keyword>
<evidence type="ECO:0000259" key="16">
    <source>
        <dbReference type="PROSITE" id="PS51870"/>
    </source>
</evidence>
<dbReference type="GO" id="GO:0046914">
    <property type="term" value="F:transition metal ion binding"/>
    <property type="evidence" value="ECO:0007669"/>
    <property type="project" value="InterPro"/>
</dbReference>
<dbReference type="RefSeq" id="XP_017578049.1">
    <property type="nucleotide sequence ID" value="XM_017722560.1"/>
</dbReference>
<dbReference type="SUPFAM" id="SSF109843">
    <property type="entry name" value="CAPPD, an extracellular domain of amyloid beta A4 protein"/>
    <property type="match status" value="1"/>
</dbReference>
<feature type="compositionally biased region" description="Acidic residues" evidence="12">
    <location>
        <begin position="248"/>
        <end position="263"/>
    </location>
</feature>
<feature type="domain" description="E1" evidence="15">
    <location>
        <begin position="35"/>
        <end position="196"/>
    </location>
</feature>
<evidence type="ECO:0000256" key="9">
    <source>
        <dbReference type="ARBA" id="ARBA00023180"/>
    </source>
</evidence>
<feature type="disulfide bond" evidence="10">
    <location>
        <begin position="165"/>
        <end position="193"/>
    </location>
</feature>
<dbReference type="GO" id="GO:0016020">
    <property type="term" value="C:membrane"/>
    <property type="evidence" value="ECO:0007669"/>
    <property type="project" value="UniProtKB-SubCell"/>
</dbReference>
<evidence type="ECO:0000256" key="13">
    <source>
        <dbReference type="SAM" id="Phobius"/>
    </source>
</evidence>